<dbReference type="InterPro" id="IPR013974">
    <property type="entry name" value="SAF"/>
</dbReference>
<keyword evidence="2" id="KW-0812">Transmembrane</keyword>
<proteinExistence type="predicted"/>
<accession>A0ABW2JMA2</accession>
<organism evidence="4 5">
    <name type="scientific">Streptomyces monticola</name>
    <dbReference type="NCBI Taxonomy" id="2666263"/>
    <lineage>
        <taxon>Bacteria</taxon>
        <taxon>Bacillati</taxon>
        <taxon>Actinomycetota</taxon>
        <taxon>Actinomycetes</taxon>
        <taxon>Kitasatosporales</taxon>
        <taxon>Streptomycetaceae</taxon>
        <taxon>Streptomyces</taxon>
    </lineage>
</organism>
<dbReference type="Pfam" id="PF08666">
    <property type="entry name" value="SAF"/>
    <property type="match status" value="1"/>
</dbReference>
<dbReference type="Proteomes" id="UP001596523">
    <property type="component" value="Unassembled WGS sequence"/>
</dbReference>
<feature type="domain" description="SAF" evidence="3">
    <location>
        <begin position="60"/>
        <end position="121"/>
    </location>
</feature>
<reference evidence="5" key="1">
    <citation type="journal article" date="2019" name="Int. J. Syst. Evol. Microbiol.">
        <title>The Global Catalogue of Microorganisms (GCM) 10K type strain sequencing project: providing services to taxonomists for standard genome sequencing and annotation.</title>
        <authorList>
            <consortium name="The Broad Institute Genomics Platform"/>
            <consortium name="The Broad Institute Genome Sequencing Center for Infectious Disease"/>
            <person name="Wu L."/>
            <person name="Ma J."/>
        </authorList>
    </citation>
    <scope>NUCLEOTIDE SEQUENCE [LARGE SCALE GENOMIC DNA]</scope>
    <source>
        <strain evidence="5">SYNS20</strain>
    </source>
</reference>
<evidence type="ECO:0000259" key="3">
    <source>
        <dbReference type="SMART" id="SM00858"/>
    </source>
</evidence>
<keyword evidence="2" id="KW-0472">Membrane</keyword>
<evidence type="ECO:0000256" key="2">
    <source>
        <dbReference type="SAM" id="Phobius"/>
    </source>
</evidence>
<evidence type="ECO:0000313" key="5">
    <source>
        <dbReference type="Proteomes" id="UP001596523"/>
    </source>
</evidence>
<feature type="region of interest" description="Disordered" evidence="1">
    <location>
        <begin position="1"/>
        <end position="30"/>
    </location>
</feature>
<sequence length="226" mass="23229">MSSSAPPASRRWAPGGPERRQNVPTGSPRRKPGWIIGGAAVVAACAVVVAVLTSAAGRRDTVLVVVRDLPAGHVLQRGDLRTAEVAADSGVVPASRARDLAGRVLRMPLAKGALLAPGVIGSYGVYPGEGRAEVAVPLDPGAAPPRLQEGQHAYLTTGPDTTTDAKEDADKRTDGVMGIVSGVRKPESAGAPRVVTLIVETGAAQRAVKLPHPRLVVLPAEGRQVP</sequence>
<keyword evidence="2" id="KW-1133">Transmembrane helix</keyword>
<dbReference type="CDD" id="cd11614">
    <property type="entry name" value="SAF_CpaB_FlgA_like"/>
    <property type="match status" value="1"/>
</dbReference>
<feature type="compositionally biased region" description="Low complexity" evidence="1">
    <location>
        <begin position="1"/>
        <end position="16"/>
    </location>
</feature>
<dbReference type="RefSeq" id="WP_381832573.1">
    <property type="nucleotide sequence ID" value="NZ_JBHTCF010000009.1"/>
</dbReference>
<gene>
    <name evidence="4" type="ORF">ACFQVC_21590</name>
</gene>
<comment type="caution">
    <text evidence="4">The sequence shown here is derived from an EMBL/GenBank/DDBJ whole genome shotgun (WGS) entry which is preliminary data.</text>
</comment>
<dbReference type="SMART" id="SM00858">
    <property type="entry name" value="SAF"/>
    <property type="match status" value="1"/>
</dbReference>
<evidence type="ECO:0000256" key="1">
    <source>
        <dbReference type="SAM" id="MobiDB-lite"/>
    </source>
</evidence>
<evidence type="ECO:0000313" key="4">
    <source>
        <dbReference type="EMBL" id="MFC7306812.1"/>
    </source>
</evidence>
<keyword evidence="5" id="KW-1185">Reference proteome</keyword>
<protein>
    <submittedName>
        <fullName evidence="4">SAF domain-containing protein</fullName>
    </submittedName>
</protein>
<name>A0ABW2JMA2_9ACTN</name>
<dbReference type="EMBL" id="JBHTCF010000009">
    <property type="protein sequence ID" value="MFC7306812.1"/>
    <property type="molecule type" value="Genomic_DNA"/>
</dbReference>
<feature type="transmembrane region" description="Helical" evidence="2">
    <location>
        <begin position="34"/>
        <end position="57"/>
    </location>
</feature>